<proteinExistence type="predicted"/>
<reference evidence="1" key="1">
    <citation type="submission" date="2021-11" db="EMBL/GenBank/DDBJ databases">
        <authorList>
            <person name="Rodrigo-Torres L."/>
            <person name="Arahal R. D."/>
            <person name="Lucena T."/>
        </authorList>
    </citation>
    <scope>NUCLEOTIDE SEQUENCE</scope>
    <source>
        <strain evidence="1">CECT 7929</strain>
    </source>
</reference>
<dbReference type="RefSeq" id="WP_237467186.1">
    <property type="nucleotide sequence ID" value="NZ_CAKLDI010000001.1"/>
</dbReference>
<dbReference type="InterPro" id="IPR043129">
    <property type="entry name" value="ATPase_NBD"/>
</dbReference>
<dbReference type="Proteomes" id="UP000838672">
    <property type="component" value="Unassembled WGS sequence"/>
</dbReference>
<dbReference type="Gene3D" id="3.30.420.380">
    <property type="match status" value="1"/>
</dbReference>
<keyword evidence="2" id="KW-1185">Reference proteome</keyword>
<evidence type="ECO:0008006" key="3">
    <source>
        <dbReference type="Google" id="ProtNLM"/>
    </source>
</evidence>
<name>A0ABM8ZVX0_9VIBR</name>
<evidence type="ECO:0000313" key="2">
    <source>
        <dbReference type="Proteomes" id="UP000838672"/>
    </source>
</evidence>
<dbReference type="EMBL" id="CAKLDI010000001">
    <property type="protein sequence ID" value="CAH0534481.1"/>
    <property type="molecule type" value="Genomic_DNA"/>
</dbReference>
<protein>
    <recommendedName>
        <fullName evidence="3">MSHA biogenesis protein MshI</fullName>
    </recommendedName>
</protein>
<gene>
    <name evidence="1" type="ORF">VST7929_02414</name>
</gene>
<evidence type="ECO:0000313" key="1">
    <source>
        <dbReference type="EMBL" id="CAH0534481.1"/>
    </source>
</evidence>
<accession>A0ABM8ZVX0</accession>
<dbReference type="SUPFAM" id="SSF53067">
    <property type="entry name" value="Actin-like ATPase domain"/>
    <property type="match status" value="1"/>
</dbReference>
<sequence length="489" mass="53766">MGLRSLFTSANHQELQLGVALFKDSMHFVLCRQQQLVSVQTCTVDGVKQWATVLQQQIAKMNASGAAVHLVVSDDVTKSLQVEPPAVAPADRAQALPFLVKELVSQPPQNIVVDGVETAKGDRLQCYVVQKAQILALAEACDAADAELISVQAEEMIWAQVMPQTPSQMLLCSHGDGNPLLLAFQQQHPCLQRELRGFHAPFAQDDLQLDGLALELQRSLDYLSSQLRKTPLNQVFVCCDSDDDQILANAITERLNIKAQPLPVADAQLTVSGQYLAYAVAQAAAAGQPFSHNLYPAYLKPKKIRLTLPRTFALSGAVFAVLLGYGLWSQWQLQQIEDQTDQLTQSLAQSKQLVAQKKAQLDSLQPNLGLLESLALKQQRVENLQQLMVLVASHDIHLNAGYAGVMMDLAKAARNDIALSHIRVFGKHVELQGQTTSVSAVPNWVQSFESFQALSGRDFGHFDLSRDEQGRLNFSLLAQPKQAQAEVRR</sequence>
<organism evidence="1 2">
    <name type="scientific">Vibrio stylophorae</name>
    <dbReference type="NCBI Taxonomy" id="659351"/>
    <lineage>
        <taxon>Bacteria</taxon>
        <taxon>Pseudomonadati</taxon>
        <taxon>Pseudomonadota</taxon>
        <taxon>Gammaproteobacteria</taxon>
        <taxon>Vibrionales</taxon>
        <taxon>Vibrionaceae</taxon>
        <taxon>Vibrio</taxon>
    </lineage>
</organism>
<comment type="caution">
    <text evidence="1">The sequence shown here is derived from an EMBL/GenBank/DDBJ whole genome shotgun (WGS) entry which is preliminary data.</text>
</comment>